<feature type="chain" id="PRO_5038048209" description="PepSY domain-containing protein" evidence="2">
    <location>
        <begin position="24"/>
        <end position="132"/>
    </location>
</feature>
<evidence type="ECO:0000259" key="3">
    <source>
        <dbReference type="Pfam" id="PF03413"/>
    </source>
</evidence>
<feature type="region of interest" description="Disordered" evidence="1">
    <location>
        <begin position="103"/>
        <end position="132"/>
    </location>
</feature>
<feature type="compositionally biased region" description="Acidic residues" evidence="1">
    <location>
        <begin position="119"/>
        <end position="132"/>
    </location>
</feature>
<dbReference type="Proteomes" id="UP000778970">
    <property type="component" value="Unassembled WGS sequence"/>
</dbReference>
<dbReference type="InterPro" id="IPR025711">
    <property type="entry name" value="PepSY"/>
</dbReference>
<proteinExistence type="predicted"/>
<evidence type="ECO:0000313" key="5">
    <source>
        <dbReference type="Proteomes" id="UP000778970"/>
    </source>
</evidence>
<dbReference type="AlphaFoldDB" id="A0A934V0W1"/>
<dbReference type="Pfam" id="PF03413">
    <property type="entry name" value="PepSY"/>
    <property type="match status" value="1"/>
</dbReference>
<keyword evidence="5" id="KW-1185">Reference proteome</keyword>
<reference evidence="4" key="2">
    <citation type="journal article" date="2020" name="Microorganisms">
        <title>Osmotic Adaptation and Compatible Solute Biosynthesis of Phototrophic Bacteria as Revealed from Genome Analyses.</title>
        <authorList>
            <person name="Imhoff J.F."/>
            <person name="Rahn T."/>
            <person name="Kunzel S."/>
            <person name="Keller A."/>
            <person name="Neulinger S.C."/>
        </authorList>
    </citation>
    <scope>NUCLEOTIDE SEQUENCE</scope>
    <source>
        <strain evidence="4">DSM 9154</strain>
    </source>
</reference>
<feature type="signal peptide" evidence="2">
    <location>
        <begin position="1"/>
        <end position="23"/>
    </location>
</feature>
<feature type="compositionally biased region" description="Basic and acidic residues" evidence="1">
    <location>
        <begin position="103"/>
        <end position="118"/>
    </location>
</feature>
<accession>A0A934V0W1</accession>
<feature type="domain" description="PepSY" evidence="3">
    <location>
        <begin position="40"/>
        <end position="102"/>
    </location>
</feature>
<sequence>MTRLSPFLLAGLLLLALGVAPHASSDHEQAREAVQRGEILPLEEVLARVRRDFAGEMLAVELEREQHDPFDGQLVYEVKMLSDDGAVTELYYDARTGELLKARGHGLEAHDRDDREHEDGDDDHDSWDWFGD</sequence>
<protein>
    <recommendedName>
        <fullName evidence="3">PepSY domain-containing protein</fullName>
    </recommendedName>
</protein>
<name>A0A934V0W1_9PROT</name>
<evidence type="ECO:0000256" key="2">
    <source>
        <dbReference type="SAM" id="SignalP"/>
    </source>
</evidence>
<evidence type="ECO:0000313" key="4">
    <source>
        <dbReference type="EMBL" id="MBK1698368.1"/>
    </source>
</evidence>
<gene>
    <name evidence="4" type="ORF">CKO21_14060</name>
</gene>
<reference evidence="4" key="1">
    <citation type="submission" date="2017-08" db="EMBL/GenBank/DDBJ databases">
        <authorList>
            <person name="Imhoff J.F."/>
            <person name="Rahn T."/>
            <person name="Kuenzel S."/>
            <person name="Neulinger S.C."/>
        </authorList>
    </citation>
    <scope>NUCLEOTIDE SEQUENCE</scope>
    <source>
        <strain evidence="4">DSM 9154</strain>
    </source>
</reference>
<dbReference type="EMBL" id="NRRE01000027">
    <property type="protein sequence ID" value="MBK1698368.1"/>
    <property type="molecule type" value="Genomic_DNA"/>
</dbReference>
<dbReference type="RefSeq" id="WP_081728594.1">
    <property type="nucleotide sequence ID" value="NZ_NRRE01000027.1"/>
</dbReference>
<organism evidence="4 5">
    <name type="scientific">Rhodovibrio salinarum</name>
    <dbReference type="NCBI Taxonomy" id="1087"/>
    <lineage>
        <taxon>Bacteria</taxon>
        <taxon>Pseudomonadati</taxon>
        <taxon>Pseudomonadota</taxon>
        <taxon>Alphaproteobacteria</taxon>
        <taxon>Rhodospirillales</taxon>
        <taxon>Rhodovibrionaceae</taxon>
        <taxon>Rhodovibrio</taxon>
    </lineage>
</organism>
<evidence type="ECO:0000256" key="1">
    <source>
        <dbReference type="SAM" id="MobiDB-lite"/>
    </source>
</evidence>
<keyword evidence="2" id="KW-0732">Signal</keyword>
<comment type="caution">
    <text evidence="4">The sequence shown here is derived from an EMBL/GenBank/DDBJ whole genome shotgun (WGS) entry which is preliminary data.</text>
</comment>
<dbReference type="Gene3D" id="3.10.450.40">
    <property type="match status" value="1"/>
</dbReference>